<gene>
    <name evidence="5" type="ORF">GCM10023335_72940</name>
</gene>
<comment type="caution">
    <text evidence="5">The sequence shown here is derived from an EMBL/GenBank/DDBJ whole genome shotgun (WGS) entry which is preliminary data.</text>
</comment>
<keyword evidence="3" id="KW-0804">Transcription</keyword>
<dbReference type="InterPro" id="IPR000843">
    <property type="entry name" value="HTH_LacI"/>
</dbReference>
<dbReference type="CDD" id="cd01392">
    <property type="entry name" value="HTH_LacI"/>
    <property type="match status" value="1"/>
</dbReference>
<dbReference type="Proteomes" id="UP001501759">
    <property type="component" value="Unassembled WGS sequence"/>
</dbReference>
<name>A0ABP9JHQ9_9ACTN</name>
<evidence type="ECO:0000256" key="2">
    <source>
        <dbReference type="ARBA" id="ARBA00023125"/>
    </source>
</evidence>
<feature type="domain" description="HTH lacI-type" evidence="4">
    <location>
        <begin position="3"/>
        <end position="57"/>
    </location>
</feature>
<dbReference type="PANTHER" id="PTHR30146">
    <property type="entry name" value="LACI-RELATED TRANSCRIPTIONAL REPRESSOR"/>
    <property type="match status" value="1"/>
</dbReference>
<dbReference type="Pfam" id="PF00356">
    <property type="entry name" value="LacI"/>
    <property type="match status" value="1"/>
</dbReference>
<dbReference type="SMART" id="SM00354">
    <property type="entry name" value="HTH_LACI"/>
    <property type="match status" value="1"/>
</dbReference>
<proteinExistence type="predicted"/>
<evidence type="ECO:0000256" key="3">
    <source>
        <dbReference type="ARBA" id="ARBA00023163"/>
    </source>
</evidence>
<dbReference type="SUPFAM" id="SSF53822">
    <property type="entry name" value="Periplasmic binding protein-like I"/>
    <property type="match status" value="1"/>
</dbReference>
<dbReference type="EMBL" id="BAABKB010000036">
    <property type="protein sequence ID" value="GAA5031512.1"/>
    <property type="molecule type" value="Genomic_DNA"/>
</dbReference>
<dbReference type="InterPro" id="IPR028082">
    <property type="entry name" value="Peripla_BP_I"/>
</dbReference>
<dbReference type="PROSITE" id="PS00356">
    <property type="entry name" value="HTH_LACI_1"/>
    <property type="match status" value="1"/>
</dbReference>
<dbReference type="Gene3D" id="3.40.50.2300">
    <property type="match status" value="2"/>
</dbReference>
<dbReference type="Gene3D" id="1.10.260.40">
    <property type="entry name" value="lambda repressor-like DNA-binding domains"/>
    <property type="match status" value="1"/>
</dbReference>
<evidence type="ECO:0000256" key="1">
    <source>
        <dbReference type="ARBA" id="ARBA00023015"/>
    </source>
</evidence>
<keyword evidence="1" id="KW-0805">Transcription regulation</keyword>
<dbReference type="RefSeq" id="WP_345657088.1">
    <property type="nucleotide sequence ID" value="NZ_BAABKB010000036.1"/>
</dbReference>
<organism evidence="5 6">
    <name type="scientific">Streptomyces siamensis</name>
    <dbReference type="NCBI Taxonomy" id="1274986"/>
    <lineage>
        <taxon>Bacteria</taxon>
        <taxon>Bacillati</taxon>
        <taxon>Actinomycetota</taxon>
        <taxon>Actinomycetes</taxon>
        <taxon>Kitasatosporales</taxon>
        <taxon>Streptomycetaceae</taxon>
        <taxon>Streptomyces</taxon>
    </lineage>
</organism>
<dbReference type="PANTHER" id="PTHR30146:SF109">
    <property type="entry name" value="HTH-TYPE TRANSCRIPTIONAL REGULATOR GALS"/>
    <property type="match status" value="1"/>
</dbReference>
<evidence type="ECO:0000259" key="4">
    <source>
        <dbReference type="PROSITE" id="PS50932"/>
    </source>
</evidence>
<keyword evidence="2" id="KW-0238">DNA-binding</keyword>
<dbReference type="InterPro" id="IPR046335">
    <property type="entry name" value="LacI/GalR-like_sensor"/>
</dbReference>
<dbReference type="CDD" id="cd06267">
    <property type="entry name" value="PBP1_LacI_sugar_binding-like"/>
    <property type="match status" value="1"/>
</dbReference>
<protein>
    <recommendedName>
        <fullName evidence="4">HTH lacI-type domain-containing protein</fullName>
    </recommendedName>
</protein>
<dbReference type="InterPro" id="IPR010982">
    <property type="entry name" value="Lambda_DNA-bd_dom_sf"/>
</dbReference>
<reference evidence="6" key="1">
    <citation type="journal article" date="2019" name="Int. J. Syst. Evol. Microbiol.">
        <title>The Global Catalogue of Microorganisms (GCM) 10K type strain sequencing project: providing services to taxonomists for standard genome sequencing and annotation.</title>
        <authorList>
            <consortium name="The Broad Institute Genomics Platform"/>
            <consortium name="The Broad Institute Genome Sequencing Center for Infectious Disease"/>
            <person name="Wu L."/>
            <person name="Ma J."/>
        </authorList>
    </citation>
    <scope>NUCLEOTIDE SEQUENCE [LARGE SCALE GENOMIC DNA]</scope>
    <source>
        <strain evidence="6">JCM 18409</strain>
    </source>
</reference>
<dbReference type="PRINTS" id="PR00036">
    <property type="entry name" value="HTHLACI"/>
</dbReference>
<keyword evidence="6" id="KW-1185">Reference proteome</keyword>
<accession>A0ABP9JHQ9</accession>
<dbReference type="PROSITE" id="PS50932">
    <property type="entry name" value="HTH_LACI_2"/>
    <property type="match status" value="1"/>
</dbReference>
<evidence type="ECO:0000313" key="5">
    <source>
        <dbReference type="EMBL" id="GAA5031512.1"/>
    </source>
</evidence>
<sequence length="222" mass="23209">MAVTIADVAQAAGVSKATVSRVLDTRGEVGRATAARVRQVIDRMGHVLSSGTVGLARGRAVGMPVPSPTWPLVLTGPSRFGCVRDRLAGFRDTCAAHGVGLDLVVEGDFTGADGRATVRRPPAEGREFDAVVAHNDLAALGVLGALRDAGLRVPDDIAVIGFDDIPVARHTEPALSAVRQPMRETGEAAVRILLTHLEGQDWPLTPVVLPTTVIARRSAPAL</sequence>
<dbReference type="SUPFAM" id="SSF47413">
    <property type="entry name" value="lambda repressor-like DNA-binding domains"/>
    <property type="match status" value="1"/>
</dbReference>
<dbReference type="Pfam" id="PF13377">
    <property type="entry name" value="Peripla_BP_3"/>
    <property type="match status" value="1"/>
</dbReference>
<evidence type="ECO:0000313" key="6">
    <source>
        <dbReference type="Proteomes" id="UP001501759"/>
    </source>
</evidence>